<dbReference type="EMBL" id="JALJOV010000664">
    <property type="protein sequence ID" value="KAK9862049.1"/>
    <property type="molecule type" value="Genomic_DNA"/>
</dbReference>
<protein>
    <submittedName>
        <fullName evidence="1">Uncharacterized protein</fullName>
    </submittedName>
</protein>
<organism evidence="1 2">
    <name type="scientific">Apatococcus fuscideae</name>
    <dbReference type="NCBI Taxonomy" id="2026836"/>
    <lineage>
        <taxon>Eukaryota</taxon>
        <taxon>Viridiplantae</taxon>
        <taxon>Chlorophyta</taxon>
        <taxon>core chlorophytes</taxon>
        <taxon>Trebouxiophyceae</taxon>
        <taxon>Chlorellales</taxon>
        <taxon>Chlorellaceae</taxon>
        <taxon>Apatococcus</taxon>
    </lineage>
</organism>
<accession>A0AAW1T0G2</accession>
<dbReference type="Proteomes" id="UP001485043">
    <property type="component" value="Unassembled WGS sequence"/>
</dbReference>
<gene>
    <name evidence="1" type="ORF">WJX84_012154</name>
</gene>
<reference evidence="1 2" key="1">
    <citation type="journal article" date="2024" name="Nat. Commun.">
        <title>Phylogenomics reveals the evolutionary origins of lichenization in chlorophyte algae.</title>
        <authorList>
            <person name="Puginier C."/>
            <person name="Libourel C."/>
            <person name="Otte J."/>
            <person name="Skaloud P."/>
            <person name="Haon M."/>
            <person name="Grisel S."/>
            <person name="Petersen M."/>
            <person name="Berrin J.G."/>
            <person name="Delaux P.M."/>
            <person name="Dal Grande F."/>
            <person name="Keller J."/>
        </authorList>
    </citation>
    <scope>NUCLEOTIDE SEQUENCE [LARGE SCALE GENOMIC DNA]</scope>
    <source>
        <strain evidence="1 2">SAG 2523</strain>
    </source>
</reference>
<comment type="caution">
    <text evidence="1">The sequence shown here is derived from an EMBL/GenBank/DDBJ whole genome shotgun (WGS) entry which is preliminary data.</text>
</comment>
<dbReference type="AlphaFoldDB" id="A0AAW1T0G2"/>
<evidence type="ECO:0000313" key="2">
    <source>
        <dbReference type="Proteomes" id="UP001485043"/>
    </source>
</evidence>
<proteinExistence type="predicted"/>
<keyword evidence="2" id="KW-1185">Reference proteome</keyword>
<evidence type="ECO:0000313" key="1">
    <source>
        <dbReference type="EMBL" id="KAK9862049.1"/>
    </source>
</evidence>
<name>A0AAW1T0G2_9CHLO</name>
<sequence length="218" mass="23404">MELTPPTTGCTTMDNRSQSNVFTMVQLQVGMEDLWQTVTLSASFQTSEPCIRENVTIGLCLPSYGSLGGCPSGDKNVYTYCPADKNGHAWDSTGKSEQKKCIYDGSASSGHGRCYGPTLEASGSAGWQQAFPQTVQLSGAWSSTSPILRDANATMASDTCFSNYGTLQVPKQSQASQIYMSCTGGTGCQNGVSCQTNQKAGTCKNKQCIQTSSWWRRM</sequence>